<sequence length="114" mass="12531">MRALLAALTLSFFFLLPSSSDAATLRCGSALASDGASKSDVLIKCGEPMSKDTRTESVGEKTKQKGQETETTQERVVYKTIEEWTYNFGPRQLMQVVVFENGRLVDVKSAGYGR</sequence>
<dbReference type="RefSeq" id="WP_047858923.1">
    <property type="nucleotide sequence ID" value="NZ_CP011509.1"/>
</dbReference>
<feature type="region of interest" description="Disordered" evidence="1">
    <location>
        <begin position="45"/>
        <end position="72"/>
    </location>
</feature>
<evidence type="ECO:0000313" key="4">
    <source>
        <dbReference type="EMBL" id="REG36055.1"/>
    </source>
</evidence>
<name>A0AAC8TGP8_9BACT</name>
<keyword evidence="2" id="KW-0732">Signal</keyword>
<evidence type="ECO:0000313" key="3">
    <source>
        <dbReference type="EMBL" id="AKJ05368.1"/>
    </source>
</evidence>
<protein>
    <submittedName>
        <fullName evidence="4">Uncharacterized protein DUF2845</fullName>
    </submittedName>
</protein>
<accession>A0AAC8TGP8</accession>
<reference evidence="3 5" key="1">
    <citation type="submission" date="2015-05" db="EMBL/GenBank/DDBJ databases">
        <title>Genome assembly of Archangium gephyra DSM 2261.</title>
        <authorList>
            <person name="Sharma G."/>
            <person name="Subramanian S."/>
        </authorList>
    </citation>
    <scope>NUCLEOTIDE SEQUENCE [LARGE SCALE GENOMIC DNA]</scope>
    <source>
        <strain evidence="3 5">DSM 2261</strain>
    </source>
</reference>
<evidence type="ECO:0000313" key="6">
    <source>
        <dbReference type="Proteomes" id="UP000256345"/>
    </source>
</evidence>
<keyword evidence="6" id="KW-1185">Reference proteome</keyword>
<dbReference type="AlphaFoldDB" id="A0AAC8TGP8"/>
<evidence type="ECO:0000256" key="1">
    <source>
        <dbReference type="SAM" id="MobiDB-lite"/>
    </source>
</evidence>
<dbReference type="EMBL" id="CP011509">
    <property type="protein sequence ID" value="AKJ05368.1"/>
    <property type="molecule type" value="Genomic_DNA"/>
</dbReference>
<feature type="signal peptide" evidence="2">
    <location>
        <begin position="1"/>
        <end position="22"/>
    </location>
</feature>
<gene>
    <name evidence="3" type="ORF">AA314_06994</name>
    <name evidence="4" type="ORF">ATI61_102429</name>
</gene>
<dbReference type="EMBL" id="QUMU01000002">
    <property type="protein sequence ID" value="REG36055.1"/>
    <property type="molecule type" value="Genomic_DNA"/>
</dbReference>
<dbReference type="KEGG" id="age:AA314_06994"/>
<evidence type="ECO:0000313" key="5">
    <source>
        <dbReference type="Proteomes" id="UP000035579"/>
    </source>
</evidence>
<feature type="compositionally biased region" description="Basic and acidic residues" evidence="1">
    <location>
        <begin position="49"/>
        <end position="72"/>
    </location>
</feature>
<organism evidence="3 5">
    <name type="scientific">Archangium gephyra</name>
    <dbReference type="NCBI Taxonomy" id="48"/>
    <lineage>
        <taxon>Bacteria</taxon>
        <taxon>Pseudomonadati</taxon>
        <taxon>Myxococcota</taxon>
        <taxon>Myxococcia</taxon>
        <taxon>Myxococcales</taxon>
        <taxon>Cystobacterineae</taxon>
        <taxon>Archangiaceae</taxon>
        <taxon>Archangium</taxon>
    </lineage>
</organism>
<evidence type="ECO:0000256" key="2">
    <source>
        <dbReference type="SAM" id="SignalP"/>
    </source>
</evidence>
<proteinExistence type="predicted"/>
<dbReference type="Proteomes" id="UP000256345">
    <property type="component" value="Unassembled WGS sequence"/>
</dbReference>
<dbReference type="Proteomes" id="UP000035579">
    <property type="component" value="Chromosome"/>
</dbReference>
<dbReference type="InterPro" id="IPR021268">
    <property type="entry name" value="DUF2845"/>
</dbReference>
<feature type="chain" id="PRO_5042275971" evidence="2">
    <location>
        <begin position="23"/>
        <end position="114"/>
    </location>
</feature>
<reference evidence="4 6" key="2">
    <citation type="submission" date="2018-08" db="EMBL/GenBank/DDBJ databases">
        <title>Genomic Encyclopedia of Archaeal and Bacterial Type Strains, Phase II (KMG-II): from individual species to whole genera.</title>
        <authorList>
            <person name="Goeker M."/>
        </authorList>
    </citation>
    <scope>NUCLEOTIDE SEQUENCE [LARGE SCALE GENOMIC DNA]</scope>
    <source>
        <strain evidence="4 6">DSM 2261</strain>
    </source>
</reference>
<dbReference type="Pfam" id="PF11006">
    <property type="entry name" value="DUF2845"/>
    <property type="match status" value="1"/>
</dbReference>